<dbReference type="InterPro" id="IPR038479">
    <property type="entry name" value="Transthyretin-like_sf"/>
</dbReference>
<reference evidence="3" key="1">
    <citation type="submission" date="2022-11" db="UniProtKB">
        <authorList>
            <consortium name="WormBaseParasite"/>
        </authorList>
    </citation>
    <scope>IDENTIFICATION</scope>
</reference>
<keyword evidence="1" id="KW-0732">Signal</keyword>
<name>A0A915HRS7_ROMCU</name>
<keyword evidence="2" id="KW-1185">Reference proteome</keyword>
<dbReference type="AlphaFoldDB" id="A0A915HRS7"/>
<dbReference type="Proteomes" id="UP000887565">
    <property type="component" value="Unplaced"/>
</dbReference>
<feature type="chain" id="PRO_5037714565" evidence="1">
    <location>
        <begin position="18"/>
        <end position="117"/>
    </location>
</feature>
<evidence type="ECO:0000256" key="1">
    <source>
        <dbReference type="SAM" id="SignalP"/>
    </source>
</evidence>
<proteinExistence type="predicted"/>
<evidence type="ECO:0000313" key="3">
    <source>
        <dbReference type="WBParaSite" id="nRc.2.0.1.t04140-RA"/>
    </source>
</evidence>
<evidence type="ECO:0000313" key="2">
    <source>
        <dbReference type="Proteomes" id="UP000887565"/>
    </source>
</evidence>
<dbReference type="Gene3D" id="2.60.40.3330">
    <property type="match status" value="1"/>
</dbReference>
<dbReference type="WBParaSite" id="nRc.2.0.1.t04140-RA">
    <property type="protein sequence ID" value="nRc.2.0.1.t04140-RA"/>
    <property type="gene ID" value="nRc.2.0.1.g04140"/>
</dbReference>
<sequence>MYKIFALLILLPFFCNCTEMMMMNTFKGKVMCGKMPVVQALVELRGPVNGIMIGREMTNTNGEFMIESQAKSFPANIRITPRNPCKGKEFVNQNIKKLMALDETTYTFGKINLDDSI</sequence>
<protein>
    <submittedName>
        <fullName evidence="3">Uncharacterized protein</fullName>
    </submittedName>
</protein>
<accession>A0A915HRS7</accession>
<organism evidence="2 3">
    <name type="scientific">Romanomermis culicivorax</name>
    <name type="common">Nematode worm</name>
    <dbReference type="NCBI Taxonomy" id="13658"/>
    <lineage>
        <taxon>Eukaryota</taxon>
        <taxon>Metazoa</taxon>
        <taxon>Ecdysozoa</taxon>
        <taxon>Nematoda</taxon>
        <taxon>Enoplea</taxon>
        <taxon>Dorylaimia</taxon>
        <taxon>Mermithida</taxon>
        <taxon>Mermithoidea</taxon>
        <taxon>Mermithidae</taxon>
        <taxon>Romanomermis</taxon>
    </lineage>
</organism>
<feature type="signal peptide" evidence="1">
    <location>
        <begin position="1"/>
        <end position="17"/>
    </location>
</feature>